<evidence type="ECO:0000313" key="1">
    <source>
        <dbReference type="EMBL" id="STD27271.1"/>
    </source>
</evidence>
<name>A0A376FJT5_ENTAS</name>
<gene>
    <name evidence="1" type="ORF">NCTC12123_06029</name>
</gene>
<evidence type="ECO:0000313" key="2">
    <source>
        <dbReference type="Proteomes" id="UP000255163"/>
    </source>
</evidence>
<proteinExistence type="predicted"/>
<dbReference type="SUPFAM" id="SSF69279">
    <property type="entry name" value="Phage tail proteins"/>
    <property type="match status" value="1"/>
</dbReference>
<dbReference type="AlphaFoldDB" id="A0A376FJT5"/>
<reference evidence="1 2" key="1">
    <citation type="submission" date="2018-06" db="EMBL/GenBank/DDBJ databases">
        <authorList>
            <consortium name="Pathogen Informatics"/>
            <person name="Doyle S."/>
        </authorList>
    </citation>
    <scope>NUCLEOTIDE SEQUENCE [LARGE SCALE GENOMIC DNA]</scope>
    <source>
        <strain evidence="1 2">NCTC12123</strain>
    </source>
</reference>
<dbReference type="Gene3D" id="2.40.10.180">
    <property type="entry name" value="Phage tail proteins"/>
    <property type="match status" value="1"/>
</dbReference>
<dbReference type="InterPro" id="IPR008018">
    <property type="entry name" value="Phage_tail_attach_FII"/>
</dbReference>
<dbReference type="InterPro" id="IPR053734">
    <property type="entry name" value="Phage_Head-Tail_Connect_sf"/>
</dbReference>
<organism evidence="1 2">
    <name type="scientific">Enterobacter asburiae</name>
    <dbReference type="NCBI Taxonomy" id="61645"/>
    <lineage>
        <taxon>Bacteria</taxon>
        <taxon>Pseudomonadati</taxon>
        <taxon>Pseudomonadota</taxon>
        <taxon>Gammaproteobacteria</taxon>
        <taxon>Enterobacterales</taxon>
        <taxon>Enterobacteriaceae</taxon>
        <taxon>Enterobacter</taxon>
        <taxon>Enterobacter cloacae complex</taxon>
    </lineage>
</organism>
<dbReference type="Proteomes" id="UP000255163">
    <property type="component" value="Unassembled WGS sequence"/>
</dbReference>
<dbReference type="EMBL" id="UFYI01000007">
    <property type="protein sequence ID" value="STD27271.1"/>
    <property type="molecule type" value="Genomic_DNA"/>
</dbReference>
<sequence length="117" mass="12540">MADFDNLFDEAMARADTTIRGVMGAEARITSGSLSGVTLRGVFDDPENIGFAEAGIRIDGTKPTFFVNSSDVSGLERLDTLKVNGREFWVDRVGPDDCGSCHVWLGSGSPPGGSRRR</sequence>
<accession>A0A376FJT5</accession>
<dbReference type="GO" id="GO:0019068">
    <property type="term" value="P:virion assembly"/>
    <property type="evidence" value="ECO:0007669"/>
    <property type="project" value="InterPro"/>
</dbReference>
<protein>
    <submittedName>
        <fullName evidence="1">Phage Head-Tail Attachment</fullName>
    </submittedName>
</protein>
<dbReference type="RefSeq" id="WP_048029717.1">
    <property type="nucleotide sequence ID" value="NZ_CP011863.1"/>
</dbReference>
<dbReference type="Pfam" id="PF05354">
    <property type="entry name" value="Phage_attach"/>
    <property type="match status" value="1"/>
</dbReference>